<gene>
    <name evidence="2" type="ORF">BSZ37_18910</name>
</gene>
<protein>
    <submittedName>
        <fullName evidence="2">3-oxoacyl-ACP reductase</fullName>
    </submittedName>
</protein>
<dbReference type="CDD" id="cd05233">
    <property type="entry name" value="SDR_c"/>
    <property type="match status" value="1"/>
</dbReference>
<dbReference type="InterPro" id="IPR036291">
    <property type="entry name" value="NAD(P)-bd_dom_sf"/>
</dbReference>
<dbReference type="Proteomes" id="UP000216339">
    <property type="component" value="Unassembled WGS sequence"/>
</dbReference>
<comment type="similarity">
    <text evidence="1">Belongs to the short-chain dehydrogenases/reductases (SDR) family.</text>
</comment>
<accession>A0A271J4H7</accession>
<keyword evidence="3" id="KW-1185">Reference proteome</keyword>
<dbReference type="RefSeq" id="WP_095512028.1">
    <property type="nucleotide sequence ID" value="NZ_MQWD01000001.1"/>
</dbReference>
<comment type="caution">
    <text evidence="2">The sequence shown here is derived from an EMBL/GenBank/DDBJ whole genome shotgun (WGS) entry which is preliminary data.</text>
</comment>
<dbReference type="GO" id="GO:0016616">
    <property type="term" value="F:oxidoreductase activity, acting on the CH-OH group of donors, NAD or NADP as acceptor"/>
    <property type="evidence" value="ECO:0007669"/>
    <property type="project" value="TreeGrafter"/>
</dbReference>
<sequence>MTVDLGGRVALVTGASRGIGRAVAEHLGDAGATVGVHYGRSREAAEALALAIGNDSRVFGADLEASGAGQDLFDAALDAFGHVDVVVANAGTFEEAPLDAPFDDWLAAWDRTLAVNLRSVAELGRAAVRHARDRRQEGESGVTVRLVTVSSRAAFRGDDPEYLAYAASKGGVVALTKSLARAGGGLAAFGVAPGFTRTDMAAAFIEKNGEAAAARGIALDRLTEPDDVAPTVVFLASGLADHATGTTVDVNAASYVR</sequence>
<reference evidence="2 3" key="1">
    <citation type="submission" date="2016-11" db="EMBL/GenBank/DDBJ databases">
        <title>Study of marine rhodopsin-containing bacteria.</title>
        <authorList>
            <person name="Yoshizawa S."/>
            <person name="Kumagai Y."/>
            <person name="Kogure K."/>
        </authorList>
    </citation>
    <scope>NUCLEOTIDE SEQUENCE [LARGE SCALE GENOMIC DNA]</scope>
    <source>
        <strain evidence="2 3">SAORIC-28</strain>
    </source>
</reference>
<dbReference type="PANTHER" id="PTHR42760">
    <property type="entry name" value="SHORT-CHAIN DEHYDROGENASES/REDUCTASES FAMILY MEMBER"/>
    <property type="match status" value="1"/>
</dbReference>
<dbReference type="Gene3D" id="3.40.50.720">
    <property type="entry name" value="NAD(P)-binding Rossmann-like Domain"/>
    <property type="match status" value="1"/>
</dbReference>
<evidence type="ECO:0000313" key="2">
    <source>
        <dbReference type="EMBL" id="PAP78343.1"/>
    </source>
</evidence>
<dbReference type="Pfam" id="PF13561">
    <property type="entry name" value="adh_short_C2"/>
    <property type="match status" value="1"/>
</dbReference>
<proteinExistence type="inferred from homology"/>
<dbReference type="InterPro" id="IPR002347">
    <property type="entry name" value="SDR_fam"/>
</dbReference>
<dbReference type="AlphaFoldDB" id="A0A271J4H7"/>
<evidence type="ECO:0000256" key="1">
    <source>
        <dbReference type="ARBA" id="ARBA00006484"/>
    </source>
</evidence>
<dbReference type="GO" id="GO:0030497">
    <property type="term" value="P:fatty acid elongation"/>
    <property type="evidence" value="ECO:0007669"/>
    <property type="project" value="TreeGrafter"/>
</dbReference>
<dbReference type="SUPFAM" id="SSF51735">
    <property type="entry name" value="NAD(P)-binding Rossmann-fold domains"/>
    <property type="match status" value="1"/>
</dbReference>
<dbReference type="PRINTS" id="PR00080">
    <property type="entry name" value="SDRFAMILY"/>
</dbReference>
<name>A0A271J4H7_9BACT</name>
<dbReference type="PANTHER" id="PTHR42760:SF40">
    <property type="entry name" value="3-OXOACYL-[ACYL-CARRIER-PROTEIN] REDUCTASE, CHLOROPLASTIC"/>
    <property type="match status" value="1"/>
</dbReference>
<dbReference type="OrthoDB" id="9804104at2"/>
<organism evidence="2 3">
    <name type="scientific">Rubrivirga marina</name>
    <dbReference type="NCBI Taxonomy" id="1196024"/>
    <lineage>
        <taxon>Bacteria</taxon>
        <taxon>Pseudomonadati</taxon>
        <taxon>Rhodothermota</taxon>
        <taxon>Rhodothermia</taxon>
        <taxon>Rhodothermales</taxon>
        <taxon>Rubricoccaceae</taxon>
        <taxon>Rubrivirga</taxon>
    </lineage>
</organism>
<dbReference type="PRINTS" id="PR00081">
    <property type="entry name" value="GDHRDH"/>
</dbReference>
<dbReference type="EMBL" id="MQWD01000001">
    <property type="protein sequence ID" value="PAP78343.1"/>
    <property type="molecule type" value="Genomic_DNA"/>
</dbReference>
<evidence type="ECO:0000313" key="3">
    <source>
        <dbReference type="Proteomes" id="UP000216339"/>
    </source>
</evidence>